<sequence>MNSGHGHPSDGHQLQIPEASLHRFPLHIVIPPVLRDWQRPLAATLLCRYGHVDLKRRLPPDGLMSASYDKIAISNSSERPLKEAPGTII</sequence>
<comment type="caution">
    <text evidence="1">The sequence shown here is derived from an EMBL/GenBank/DDBJ whole genome shotgun (WGS) entry which is preliminary data.</text>
</comment>
<organism evidence="1 2">
    <name type="scientific">Punica granatum</name>
    <name type="common">Pomegranate</name>
    <dbReference type="NCBI Taxonomy" id="22663"/>
    <lineage>
        <taxon>Eukaryota</taxon>
        <taxon>Viridiplantae</taxon>
        <taxon>Streptophyta</taxon>
        <taxon>Embryophyta</taxon>
        <taxon>Tracheophyta</taxon>
        <taxon>Spermatophyta</taxon>
        <taxon>Magnoliopsida</taxon>
        <taxon>eudicotyledons</taxon>
        <taxon>Gunneridae</taxon>
        <taxon>Pentapetalae</taxon>
        <taxon>rosids</taxon>
        <taxon>malvids</taxon>
        <taxon>Myrtales</taxon>
        <taxon>Lythraceae</taxon>
        <taxon>Punica</taxon>
    </lineage>
</organism>
<evidence type="ECO:0000313" key="1">
    <source>
        <dbReference type="EMBL" id="OWM82828.1"/>
    </source>
</evidence>
<evidence type="ECO:0000313" key="2">
    <source>
        <dbReference type="Proteomes" id="UP000197138"/>
    </source>
</evidence>
<reference evidence="2" key="1">
    <citation type="journal article" date="2017" name="Plant J.">
        <title>The pomegranate (Punica granatum L.) genome and the genomics of punicalagin biosynthesis.</title>
        <authorList>
            <person name="Qin G."/>
            <person name="Xu C."/>
            <person name="Ming R."/>
            <person name="Tang H."/>
            <person name="Guyot R."/>
            <person name="Kramer E.M."/>
            <person name="Hu Y."/>
            <person name="Yi X."/>
            <person name="Qi Y."/>
            <person name="Xu X."/>
            <person name="Gao Z."/>
            <person name="Pan H."/>
            <person name="Jian J."/>
            <person name="Tian Y."/>
            <person name="Yue Z."/>
            <person name="Xu Y."/>
        </authorList>
    </citation>
    <scope>NUCLEOTIDE SEQUENCE [LARGE SCALE GENOMIC DNA]</scope>
    <source>
        <strain evidence="2">cv. Dabenzi</strain>
    </source>
</reference>
<name>A0A218XDF2_PUNGR</name>
<protein>
    <submittedName>
        <fullName evidence="1">Uncharacterized protein</fullName>
    </submittedName>
</protein>
<accession>A0A218XDF2</accession>
<dbReference type="AlphaFoldDB" id="A0A218XDF2"/>
<proteinExistence type="predicted"/>
<dbReference type="Proteomes" id="UP000197138">
    <property type="component" value="Unassembled WGS sequence"/>
</dbReference>
<gene>
    <name evidence="1" type="ORF">CDL15_Pgr029189</name>
</gene>
<dbReference type="EMBL" id="MTKT01001946">
    <property type="protein sequence ID" value="OWM82828.1"/>
    <property type="molecule type" value="Genomic_DNA"/>
</dbReference>